<keyword evidence="2" id="KW-1185">Reference proteome</keyword>
<sequence>MSGPFRFMTEGKVMEWGPIPPAAGPHRDLFLETNGVRALEASRTAYATVIDLLGEIAGDIPTMHEPLIESNDVVRYRVQDEKRREWETFHSRLNAELLDAIERHARQAEALAVAALNFLEDHELADEAHRAIHQTGFVRRGLFGCPIVLRDDDFWSTCPVSISHCRVGMSAALIGDFECSICGRLVEDCDHQMGAAYPKVASVDSDGTCTICGARQCEHAPGAEYMLIASSNGRNLVIDEVSRVSRPRYPQARFVAWTIDLEEAANDENVRQAAHDGMLRCDICLGPCAGLNEMTEELSLADLPTTI</sequence>
<dbReference type="Proteomes" id="UP001142372">
    <property type="component" value="Unassembled WGS sequence"/>
</dbReference>
<dbReference type="EMBL" id="BSEN01000001">
    <property type="protein sequence ID" value="GLJ74756.1"/>
    <property type="molecule type" value="Genomic_DNA"/>
</dbReference>
<comment type="caution">
    <text evidence="1">The sequence shown here is derived from an EMBL/GenBank/DDBJ whole genome shotgun (WGS) entry which is preliminary data.</text>
</comment>
<accession>A0A9W6H723</accession>
<reference evidence="1" key="2">
    <citation type="submission" date="2023-01" db="EMBL/GenBank/DDBJ databases">
        <authorList>
            <person name="Sun Q."/>
            <person name="Evtushenko L."/>
        </authorList>
    </citation>
    <scope>NUCLEOTIDE SEQUENCE</scope>
    <source>
        <strain evidence="1">VKM Ac-1401</strain>
    </source>
</reference>
<evidence type="ECO:0000313" key="2">
    <source>
        <dbReference type="Proteomes" id="UP001142372"/>
    </source>
</evidence>
<gene>
    <name evidence="1" type="ORF">GCM10017584_03290</name>
</gene>
<proteinExistence type="predicted"/>
<evidence type="ECO:0000313" key="1">
    <source>
        <dbReference type="EMBL" id="GLJ74756.1"/>
    </source>
</evidence>
<name>A0A9W6H723_9MICO</name>
<reference evidence="1" key="1">
    <citation type="journal article" date="2014" name="Int. J. Syst. Evol. Microbiol.">
        <title>Complete genome sequence of Corynebacterium casei LMG S-19264T (=DSM 44701T), isolated from a smear-ripened cheese.</title>
        <authorList>
            <consortium name="US DOE Joint Genome Institute (JGI-PGF)"/>
            <person name="Walter F."/>
            <person name="Albersmeier A."/>
            <person name="Kalinowski J."/>
            <person name="Ruckert C."/>
        </authorList>
    </citation>
    <scope>NUCLEOTIDE SEQUENCE</scope>
    <source>
        <strain evidence="1">VKM Ac-1401</strain>
    </source>
</reference>
<dbReference type="AlphaFoldDB" id="A0A9W6H723"/>
<protein>
    <submittedName>
        <fullName evidence="1">Uncharacterized protein</fullName>
    </submittedName>
</protein>
<organism evidence="1 2">
    <name type="scientific">Leifsonia poae</name>
    <dbReference type="NCBI Taxonomy" id="110933"/>
    <lineage>
        <taxon>Bacteria</taxon>
        <taxon>Bacillati</taxon>
        <taxon>Actinomycetota</taxon>
        <taxon>Actinomycetes</taxon>
        <taxon>Micrococcales</taxon>
        <taxon>Microbacteriaceae</taxon>
        <taxon>Leifsonia</taxon>
    </lineage>
</organism>